<comment type="similarity">
    <text evidence="1 4">Belongs to the inositol phosphokinase (IPK) family.</text>
</comment>
<keyword evidence="7" id="KW-1185">Reference proteome</keyword>
<dbReference type="AlphaFoldDB" id="A0A3M6T6C9"/>
<dbReference type="InterPro" id="IPR038286">
    <property type="entry name" value="IPK_sf"/>
</dbReference>
<dbReference type="EC" id="2.7.-.-" evidence="4"/>
<gene>
    <name evidence="6" type="ORF">pdam_00001025</name>
</gene>
<organism evidence="6 7">
    <name type="scientific">Pocillopora damicornis</name>
    <name type="common">Cauliflower coral</name>
    <name type="synonym">Millepora damicornis</name>
    <dbReference type="NCBI Taxonomy" id="46731"/>
    <lineage>
        <taxon>Eukaryota</taxon>
        <taxon>Metazoa</taxon>
        <taxon>Cnidaria</taxon>
        <taxon>Anthozoa</taxon>
        <taxon>Hexacorallia</taxon>
        <taxon>Scleractinia</taxon>
        <taxon>Astrocoeniina</taxon>
        <taxon>Pocilloporidae</taxon>
        <taxon>Pocillopora</taxon>
    </lineage>
</organism>
<keyword evidence="2 4" id="KW-0808">Transferase</keyword>
<dbReference type="GO" id="GO:0032958">
    <property type="term" value="P:inositol phosphate biosynthetic process"/>
    <property type="evidence" value="ECO:0007669"/>
    <property type="project" value="InterPro"/>
</dbReference>
<name>A0A3M6T6C9_POCDA</name>
<feature type="region of interest" description="Disordered" evidence="5">
    <location>
        <begin position="96"/>
        <end position="131"/>
    </location>
</feature>
<keyword evidence="3 4" id="KW-0418">Kinase</keyword>
<dbReference type="Pfam" id="PF03770">
    <property type="entry name" value="IPK"/>
    <property type="match status" value="1"/>
</dbReference>
<dbReference type="Proteomes" id="UP000275408">
    <property type="component" value="Unassembled WGS sequence"/>
</dbReference>
<dbReference type="PANTHER" id="PTHR12400:SF21">
    <property type="entry name" value="KINASE"/>
    <property type="match status" value="1"/>
</dbReference>
<protein>
    <recommendedName>
        <fullName evidence="4">Kinase</fullName>
        <ecNumber evidence="4">2.7.-.-</ecNumber>
    </recommendedName>
</protein>
<evidence type="ECO:0000256" key="1">
    <source>
        <dbReference type="ARBA" id="ARBA00007374"/>
    </source>
</evidence>
<dbReference type="Gene3D" id="3.30.470.160">
    <property type="entry name" value="Inositol polyphosphate kinase"/>
    <property type="match status" value="1"/>
</dbReference>
<evidence type="ECO:0000256" key="4">
    <source>
        <dbReference type="RuleBase" id="RU363090"/>
    </source>
</evidence>
<dbReference type="GO" id="GO:0046854">
    <property type="term" value="P:phosphatidylinositol phosphate biosynthetic process"/>
    <property type="evidence" value="ECO:0007669"/>
    <property type="project" value="TreeGrafter"/>
</dbReference>
<feature type="compositionally biased region" description="Low complexity" evidence="5">
    <location>
        <begin position="99"/>
        <end position="113"/>
    </location>
</feature>
<sequence length="446" mass="50626">MHMAVMPVTKQDFVSLEPFVHQVGGHSSMMKFDDVSVCKPLYQREHRFYEELPPEMHPFTPEYRGVVYVSIEEDEDGYINLTAHPDKLALECQNKDGSSKFSCSTTSSSSDSDSSGEDLIGSPQQRPPRFGLVRSVETGPYRVRLRSGKLELVSTRKDGFFDAGDVTDHSSGSAGANPWSLHCHREEVNKMRKLGPSSKVHKYIVLENVAYQFSYPCILDLKMGTRQHGDDATGEKKVRIMAKVEKSTSKTLGIRACGMQVYKKNSGKFMCRNKYHGLKLHEEGFKQELITFLHNGLQFRTELIEPLLQRLRKLYKVIEKQHSYRFYSSSLLLMYEGDMENTGETTNSCSCSTKEREKGQSNQETLNSNNSCSNLNNICQCFSHRCKVDVRMIDFAHTTHSGFSGDRTRSGPDTGYLFGLENLIRLLEEIQEKYHDSLDTSLDPSP</sequence>
<proteinExistence type="inferred from homology"/>
<dbReference type="InterPro" id="IPR005522">
    <property type="entry name" value="IPK"/>
</dbReference>
<reference evidence="6 7" key="1">
    <citation type="journal article" date="2018" name="Sci. Rep.">
        <title>Comparative analysis of the Pocillopora damicornis genome highlights role of immune system in coral evolution.</title>
        <authorList>
            <person name="Cunning R."/>
            <person name="Bay R.A."/>
            <person name="Gillette P."/>
            <person name="Baker A.C."/>
            <person name="Traylor-Knowles N."/>
        </authorList>
    </citation>
    <scope>NUCLEOTIDE SEQUENCE [LARGE SCALE GENOMIC DNA]</scope>
    <source>
        <strain evidence="6">RSMAS</strain>
        <tissue evidence="6">Whole animal</tissue>
    </source>
</reference>
<dbReference type="PANTHER" id="PTHR12400">
    <property type="entry name" value="INOSITOL POLYPHOSPHATE KINASE"/>
    <property type="match status" value="1"/>
</dbReference>
<dbReference type="OrthoDB" id="2573163at2759"/>
<comment type="caution">
    <text evidence="6">The sequence shown here is derived from an EMBL/GenBank/DDBJ whole genome shotgun (WGS) entry which is preliminary data.</text>
</comment>
<evidence type="ECO:0000256" key="3">
    <source>
        <dbReference type="ARBA" id="ARBA00022777"/>
    </source>
</evidence>
<dbReference type="SUPFAM" id="SSF56104">
    <property type="entry name" value="SAICAR synthase-like"/>
    <property type="match status" value="1"/>
</dbReference>
<dbReference type="GO" id="GO:0005737">
    <property type="term" value="C:cytoplasm"/>
    <property type="evidence" value="ECO:0007669"/>
    <property type="project" value="TreeGrafter"/>
</dbReference>
<dbReference type="STRING" id="46731.A0A3M6T6C9"/>
<evidence type="ECO:0000256" key="5">
    <source>
        <dbReference type="SAM" id="MobiDB-lite"/>
    </source>
</evidence>
<dbReference type="EMBL" id="RCHS01004213">
    <property type="protein sequence ID" value="RMX36912.1"/>
    <property type="molecule type" value="Genomic_DNA"/>
</dbReference>
<dbReference type="GO" id="GO:0005634">
    <property type="term" value="C:nucleus"/>
    <property type="evidence" value="ECO:0007669"/>
    <property type="project" value="TreeGrafter"/>
</dbReference>
<evidence type="ECO:0000256" key="2">
    <source>
        <dbReference type="ARBA" id="ARBA00022679"/>
    </source>
</evidence>
<accession>A0A3M6T6C9</accession>
<dbReference type="GO" id="GO:0000828">
    <property type="term" value="F:inositol hexakisphosphate kinase activity"/>
    <property type="evidence" value="ECO:0007669"/>
    <property type="project" value="TreeGrafter"/>
</dbReference>
<evidence type="ECO:0000313" key="7">
    <source>
        <dbReference type="Proteomes" id="UP000275408"/>
    </source>
</evidence>
<evidence type="ECO:0000313" key="6">
    <source>
        <dbReference type="EMBL" id="RMX36912.1"/>
    </source>
</evidence>